<protein>
    <submittedName>
        <fullName evidence="2">Uncharacterized protein</fullName>
    </submittedName>
</protein>
<feature type="transmembrane region" description="Helical" evidence="1">
    <location>
        <begin position="20"/>
        <end position="40"/>
    </location>
</feature>
<dbReference type="Proteomes" id="UP000749646">
    <property type="component" value="Unassembled WGS sequence"/>
</dbReference>
<keyword evidence="3" id="KW-1185">Reference proteome</keyword>
<gene>
    <name evidence="2" type="ORF">BGZ65_007184</name>
</gene>
<evidence type="ECO:0000313" key="2">
    <source>
        <dbReference type="EMBL" id="KAF9926711.1"/>
    </source>
</evidence>
<feature type="non-terminal residue" evidence="2">
    <location>
        <position position="185"/>
    </location>
</feature>
<name>A0A9P6IJM6_9FUNG</name>
<dbReference type="AlphaFoldDB" id="A0A9P6IJM6"/>
<dbReference type="EMBL" id="JAAAHW010010392">
    <property type="protein sequence ID" value="KAF9926711.1"/>
    <property type="molecule type" value="Genomic_DNA"/>
</dbReference>
<keyword evidence="1" id="KW-0812">Transmembrane</keyword>
<evidence type="ECO:0000256" key="1">
    <source>
        <dbReference type="SAM" id="Phobius"/>
    </source>
</evidence>
<organism evidence="2 3">
    <name type="scientific">Modicella reniformis</name>
    <dbReference type="NCBI Taxonomy" id="1440133"/>
    <lineage>
        <taxon>Eukaryota</taxon>
        <taxon>Fungi</taxon>
        <taxon>Fungi incertae sedis</taxon>
        <taxon>Mucoromycota</taxon>
        <taxon>Mortierellomycotina</taxon>
        <taxon>Mortierellomycetes</taxon>
        <taxon>Mortierellales</taxon>
        <taxon>Mortierellaceae</taxon>
        <taxon>Modicella</taxon>
    </lineage>
</organism>
<accession>A0A9P6IJM6</accession>
<dbReference type="OrthoDB" id="2352140at2759"/>
<comment type="caution">
    <text evidence="2">The sequence shown here is derived from an EMBL/GenBank/DDBJ whole genome shotgun (WGS) entry which is preliminary data.</text>
</comment>
<proteinExistence type="predicted"/>
<keyword evidence="1" id="KW-0472">Membrane</keyword>
<keyword evidence="1" id="KW-1133">Transmembrane helix</keyword>
<sequence length="185" mass="21295">AGRYNSIDTSFEKGTVSFTIMMVIFYFFSVILLLYVLIAIMNDAFNESEKEGELAHWKLLSGVIAEVETHAMFNAERERGDYYPKQIYYCASEEEAVQFHSKYSITDVSNLSAENRFLVEASASSIQETKRTINDNIMALGKDMVELRTLVERPHSYDKVEQELSELKELFKDLVFQLKTKNVLS</sequence>
<reference evidence="2" key="1">
    <citation type="journal article" date="2020" name="Fungal Divers.">
        <title>Resolving the Mortierellaceae phylogeny through synthesis of multi-gene phylogenetics and phylogenomics.</title>
        <authorList>
            <person name="Vandepol N."/>
            <person name="Liber J."/>
            <person name="Desiro A."/>
            <person name="Na H."/>
            <person name="Kennedy M."/>
            <person name="Barry K."/>
            <person name="Grigoriev I.V."/>
            <person name="Miller A.N."/>
            <person name="O'Donnell K."/>
            <person name="Stajich J.E."/>
            <person name="Bonito G."/>
        </authorList>
    </citation>
    <scope>NUCLEOTIDE SEQUENCE</scope>
    <source>
        <strain evidence="2">MES-2147</strain>
    </source>
</reference>
<evidence type="ECO:0000313" key="3">
    <source>
        <dbReference type="Proteomes" id="UP000749646"/>
    </source>
</evidence>